<accession>A0ABV2TDI6</accession>
<comment type="similarity">
    <text evidence="2">Belongs to the SusD family.</text>
</comment>
<dbReference type="Proteomes" id="UP001549749">
    <property type="component" value="Unassembled WGS sequence"/>
</dbReference>
<reference evidence="8 9" key="1">
    <citation type="submission" date="2024-06" db="EMBL/GenBank/DDBJ databases">
        <title>Chitinophaga defluvii sp. nov., isolated from municipal sewage.</title>
        <authorList>
            <person name="Zhang L."/>
        </authorList>
    </citation>
    <scope>NUCLEOTIDE SEQUENCE [LARGE SCALE GENOMIC DNA]</scope>
    <source>
        <strain evidence="8 9">H8</strain>
    </source>
</reference>
<comment type="subcellular location">
    <subcellularLocation>
        <location evidence="1">Cell outer membrane</location>
    </subcellularLocation>
</comment>
<dbReference type="InterPro" id="IPR011990">
    <property type="entry name" value="TPR-like_helical_dom_sf"/>
</dbReference>
<evidence type="ECO:0000256" key="2">
    <source>
        <dbReference type="ARBA" id="ARBA00006275"/>
    </source>
</evidence>
<keyword evidence="5" id="KW-0998">Cell outer membrane</keyword>
<evidence type="ECO:0000313" key="8">
    <source>
        <dbReference type="EMBL" id="MET7000370.1"/>
    </source>
</evidence>
<evidence type="ECO:0000256" key="3">
    <source>
        <dbReference type="ARBA" id="ARBA00022729"/>
    </source>
</evidence>
<dbReference type="RefSeq" id="WP_354662930.1">
    <property type="nucleotide sequence ID" value="NZ_JBEXAC010000002.1"/>
</dbReference>
<dbReference type="InterPro" id="IPR033985">
    <property type="entry name" value="SusD-like_N"/>
</dbReference>
<sequence length="587" mass="67274">MKYSKISLFIAFFLLVVSCKKDPLDITPSGRITLGDVFKDQELTEAYLNTTYERIRKHGCNILYYTFLSAFGDDAHESNYPSQAYYVVGQYIMGNISSSYNPFDGGGDATLSYNDMLWYERAWVGIRRANVFLANVNEVNAPDARLRGRLIAEAKLLRALFYLDLLINYGPMPIITKDITLQTDYSDIKRPTYAECTEFIAKDCDEALAEPNLPYRVTSEAERGRMTKAVAYAIKSQITLFNASPQWNAGSDKDKWLMAANAAEEGLKDLTAKGFQLFPKYEDYFISKPDLSNNPNDKETLFENNNWGYSGQDYRRFGNILFLMHMIPDFGPEKAGNCPTQELVDSYEMKSGEVPILGYTDDDHLRPIINPASGYDESNPYKDRDPRFYATVWYNGAHYGIINGRDTYIESYVGGRHGISGIKQRTPTGYYMRKFIDPEVRSAAAGTTTYKQFRLAELYLNLAEAENEANGPTEKAYNAVNTVRRRAGMPDLKDLSKEKLRERIRNERRVEFALEENRFYDVKRWKILDKVGKITTGMEWVKNDDGSLANRRIVTIRRNSWQDRFLLFPIPVAETVKMRGMTQNPGW</sequence>
<evidence type="ECO:0000256" key="5">
    <source>
        <dbReference type="ARBA" id="ARBA00023237"/>
    </source>
</evidence>
<dbReference type="EMBL" id="JBEXAC010000002">
    <property type="protein sequence ID" value="MET7000370.1"/>
    <property type="molecule type" value="Genomic_DNA"/>
</dbReference>
<evidence type="ECO:0000313" key="9">
    <source>
        <dbReference type="Proteomes" id="UP001549749"/>
    </source>
</evidence>
<organism evidence="8 9">
    <name type="scientific">Chitinophaga defluvii</name>
    <dbReference type="NCBI Taxonomy" id="3163343"/>
    <lineage>
        <taxon>Bacteria</taxon>
        <taxon>Pseudomonadati</taxon>
        <taxon>Bacteroidota</taxon>
        <taxon>Chitinophagia</taxon>
        <taxon>Chitinophagales</taxon>
        <taxon>Chitinophagaceae</taxon>
        <taxon>Chitinophaga</taxon>
    </lineage>
</organism>
<keyword evidence="3" id="KW-0732">Signal</keyword>
<feature type="domain" description="RagB/SusD" evidence="6">
    <location>
        <begin position="334"/>
        <end position="587"/>
    </location>
</feature>
<dbReference type="PROSITE" id="PS51257">
    <property type="entry name" value="PROKAR_LIPOPROTEIN"/>
    <property type="match status" value="1"/>
</dbReference>
<dbReference type="SUPFAM" id="SSF48452">
    <property type="entry name" value="TPR-like"/>
    <property type="match status" value="1"/>
</dbReference>
<keyword evidence="4" id="KW-0472">Membrane</keyword>
<evidence type="ECO:0000256" key="1">
    <source>
        <dbReference type="ARBA" id="ARBA00004442"/>
    </source>
</evidence>
<gene>
    <name evidence="8" type="ORF">ABR189_23465</name>
</gene>
<dbReference type="Gene3D" id="1.25.40.390">
    <property type="match status" value="1"/>
</dbReference>
<dbReference type="Pfam" id="PF07980">
    <property type="entry name" value="SusD_RagB"/>
    <property type="match status" value="1"/>
</dbReference>
<keyword evidence="9" id="KW-1185">Reference proteome</keyword>
<dbReference type="Pfam" id="PF14322">
    <property type="entry name" value="SusD-like_3"/>
    <property type="match status" value="1"/>
</dbReference>
<dbReference type="InterPro" id="IPR012944">
    <property type="entry name" value="SusD_RagB_dom"/>
</dbReference>
<evidence type="ECO:0000256" key="4">
    <source>
        <dbReference type="ARBA" id="ARBA00023136"/>
    </source>
</evidence>
<protein>
    <submittedName>
        <fullName evidence="8">RagB/SusD family nutrient uptake outer membrane protein</fullName>
    </submittedName>
</protein>
<proteinExistence type="inferred from homology"/>
<evidence type="ECO:0000259" key="6">
    <source>
        <dbReference type="Pfam" id="PF07980"/>
    </source>
</evidence>
<evidence type="ECO:0000259" key="7">
    <source>
        <dbReference type="Pfam" id="PF14322"/>
    </source>
</evidence>
<name>A0ABV2TDI6_9BACT</name>
<feature type="domain" description="SusD-like N-terminal" evidence="7">
    <location>
        <begin position="114"/>
        <end position="240"/>
    </location>
</feature>
<comment type="caution">
    <text evidence="8">The sequence shown here is derived from an EMBL/GenBank/DDBJ whole genome shotgun (WGS) entry which is preliminary data.</text>
</comment>